<organism evidence="3 4">
    <name type="scientific">Candidatus Kaiserbacteria bacterium CG_4_9_14_0_2_um_filter_41_32</name>
    <dbReference type="NCBI Taxonomy" id="1974601"/>
    <lineage>
        <taxon>Bacteria</taxon>
        <taxon>Candidatus Kaiseribacteriota</taxon>
    </lineage>
</organism>
<evidence type="ECO:0000259" key="2">
    <source>
        <dbReference type="Pfam" id="PF10412"/>
    </source>
</evidence>
<feature type="compositionally biased region" description="Basic and acidic residues" evidence="1">
    <location>
        <begin position="662"/>
        <end position="672"/>
    </location>
</feature>
<feature type="compositionally biased region" description="Low complexity" evidence="1">
    <location>
        <begin position="440"/>
        <end position="458"/>
    </location>
</feature>
<feature type="compositionally biased region" description="Low complexity" evidence="1">
    <location>
        <begin position="538"/>
        <end position="548"/>
    </location>
</feature>
<dbReference type="Proteomes" id="UP000230391">
    <property type="component" value="Unassembled WGS sequence"/>
</dbReference>
<dbReference type="EMBL" id="PFRD01000098">
    <property type="protein sequence ID" value="PJC55984.1"/>
    <property type="molecule type" value="Genomic_DNA"/>
</dbReference>
<dbReference type="PANTHER" id="PTHR30121">
    <property type="entry name" value="UNCHARACTERIZED PROTEIN YJGR-RELATED"/>
    <property type="match status" value="1"/>
</dbReference>
<comment type="caution">
    <text evidence="3">The sequence shown here is derived from an EMBL/GenBank/DDBJ whole genome shotgun (WGS) entry which is preliminary data.</text>
</comment>
<dbReference type="AlphaFoldDB" id="A0A2M8FEC1"/>
<proteinExistence type="predicted"/>
<dbReference type="CDD" id="cd01127">
    <property type="entry name" value="TrwB_TraG_TraD_VirD4"/>
    <property type="match status" value="1"/>
</dbReference>
<evidence type="ECO:0000313" key="4">
    <source>
        <dbReference type="Proteomes" id="UP000230391"/>
    </source>
</evidence>
<dbReference type="InterPro" id="IPR051162">
    <property type="entry name" value="T4SS_component"/>
</dbReference>
<sequence length="691" mass="76641">MDFDPEKITFFAKTDARGQDVKFGIKAKDRQRHMYVIGKTGMGKSTLLENMAVQDIQNGEGMAFIDPHGSAAETLLDYVPEHRVNDVVYFAPFDLENPISFNVMEDVGPDKRHLVVSGLMSTFKKIWVDAWSARMEYILTNALLVLIEYPDTTLLSVNRLFSDKAYRKQVVEYCTDPAVKSFWVDEFANYTERFAAEALPAIQNKVGQFTGNPLIRNIIGQPHSSFDFRKCMDEKKIVIMNLSKGLIGETNANLLGSMLTTRIYLAAMSRADLPVAEMKKKPNFYFYVDEFQSFANATFANILSEARKYHLNLIIAHQYIEQMEEEVRDAVFGNVGTTITFRVGPFDAEVLETVFTPRFLAPDLVNLGFAQIYLTLMIDGIGSQPFSAVTLPPIEPPRISCKDMVIAASRRNYTKPRGVVEKVVTALHATATPEQKTSRNHSNNGSNGNTGANSTSQNHVSKNKNDRPDYKERPLAPKPTVFQTSVVASVDTVKNSVVVTDDTSANVVEETNRTIKSSPDSTSREKRTAHRSTKESVTQTTSFSSQSTRPVEKSSEDLRSILSKIASQNKPVSDDKPATGKSGVTANPTALRSALAAALETVPTPTEVKTSDEHLNITNLKTSVDISATQMPETNIKKSHHDEIEQLTAETEATFAQLESTVAERSKTDAPDPKQITKILKDTGHARSPFK</sequence>
<feature type="domain" description="Type IV secretion system coupling protein TraD DNA-binding" evidence="2">
    <location>
        <begin position="26"/>
        <end position="343"/>
    </location>
</feature>
<dbReference type="InterPro" id="IPR027417">
    <property type="entry name" value="P-loop_NTPase"/>
</dbReference>
<dbReference type="SUPFAM" id="SSF52540">
    <property type="entry name" value="P-loop containing nucleoside triphosphate hydrolases"/>
    <property type="match status" value="1"/>
</dbReference>
<evidence type="ECO:0000256" key="1">
    <source>
        <dbReference type="SAM" id="MobiDB-lite"/>
    </source>
</evidence>
<accession>A0A2M8FEC1</accession>
<dbReference type="PANTHER" id="PTHR30121:SF11">
    <property type="entry name" value="AAA+ ATPASE DOMAIN-CONTAINING PROTEIN"/>
    <property type="match status" value="1"/>
</dbReference>
<reference evidence="4" key="1">
    <citation type="submission" date="2017-09" db="EMBL/GenBank/DDBJ databases">
        <title>Depth-based differentiation of microbial function through sediment-hosted aquifers and enrichment of novel symbionts in the deep terrestrial subsurface.</title>
        <authorList>
            <person name="Probst A.J."/>
            <person name="Ladd B."/>
            <person name="Jarett J.K."/>
            <person name="Geller-Mcgrath D.E."/>
            <person name="Sieber C.M.K."/>
            <person name="Emerson J.B."/>
            <person name="Anantharaman K."/>
            <person name="Thomas B.C."/>
            <person name="Malmstrom R."/>
            <person name="Stieglmeier M."/>
            <person name="Klingl A."/>
            <person name="Woyke T."/>
            <person name="Ryan C.M."/>
            <person name="Banfield J.F."/>
        </authorList>
    </citation>
    <scope>NUCLEOTIDE SEQUENCE [LARGE SCALE GENOMIC DNA]</scope>
</reference>
<protein>
    <recommendedName>
        <fullName evidence="2">Type IV secretion system coupling protein TraD DNA-binding domain-containing protein</fullName>
    </recommendedName>
</protein>
<feature type="compositionally biased region" description="Basic and acidic residues" evidence="1">
    <location>
        <begin position="463"/>
        <end position="475"/>
    </location>
</feature>
<feature type="region of interest" description="Disordered" evidence="1">
    <location>
        <begin position="429"/>
        <end position="478"/>
    </location>
</feature>
<dbReference type="Pfam" id="PF10412">
    <property type="entry name" value="TrwB_AAD_bind"/>
    <property type="match status" value="1"/>
</dbReference>
<dbReference type="InterPro" id="IPR019476">
    <property type="entry name" value="T4SS_TraD_DNA-bd"/>
</dbReference>
<feature type="region of interest" description="Disordered" evidence="1">
    <location>
        <begin position="660"/>
        <end position="691"/>
    </location>
</feature>
<name>A0A2M8FEC1_9BACT</name>
<dbReference type="Gene3D" id="3.40.50.300">
    <property type="entry name" value="P-loop containing nucleotide triphosphate hydrolases"/>
    <property type="match status" value="2"/>
</dbReference>
<gene>
    <name evidence="3" type="ORF">CO026_02760</name>
</gene>
<evidence type="ECO:0000313" key="3">
    <source>
        <dbReference type="EMBL" id="PJC55984.1"/>
    </source>
</evidence>
<feature type="region of interest" description="Disordered" evidence="1">
    <location>
        <begin position="509"/>
        <end position="586"/>
    </location>
</feature>
<feature type="compositionally biased region" description="Basic and acidic residues" evidence="1">
    <location>
        <begin position="550"/>
        <end position="559"/>
    </location>
</feature>